<name>A0ABU1FG14_9RHOB</name>
<evidence type="ECO:0000313" key="1">
    <source>
        <dbReference type="EMBL" id="MDR5655498.1"/>
    </source>
</evidence>
<evidence type="ECO:0000313" key="2">
    <source>
        <dbReference type="Proteomes" id="UP001247754"/>
    </source>
</evidence>
<sequence length="136" mass="14752">MAEDGIGQHLGKGAVSGICAVQQQPGPGGGMIDPFVAPLQDQIEIRIVFAEIMEPPRHFRHGRKSQRRGAHCGQSCGLFQMLRQGLPVAAVVFPARMGVILRCHCRSCHGKESLKNLCVSARSDRILRDATRSPAD</sequence>
<proteinExistence type="predicted"/>
<gene>
    <name evidence="1" type="ORF">RGD00_23110</name>
</gene>
<feature type="non-terminal residue" evidence="1">
    <location>
        <position position="136"/>
    </location>
</feature>
<dbReference type="EMBL" id="JAVKPH010000090">
    <property type="protein sequence ID" value="MDR5655498.1"/>
    <property type="molecule type" value="Genomic_DNA"/>
</dbReference>
<comment type="caution">
    <text evidence="1">The sequence shown here is derived from an EMBL/GenBank/DDBJ whole genome shotgun (WGS) entry which is preliminary data.</text>
</comment>
<keyword evidence="2" id="KW-1185">Reference proteome</keyword>
<dbReference type="Proteomes" id="UP001247754">
    <property type="component" value="Unassembled WGS sequence"/>
</dbReference>
<protein>
    <submittedName>
        <fullName evidence="1">Uncharacterized protein</fullName>
    </submittedName>
</protein>
<reference evidence="1 2" key="1">
    <citation type="submission" date="2023-09" db="EMBL/GenBank/DDBJ databases">
        <title>Xinfangfangia sedmenti sp. nov., isolated the sedment.</title>
        <authorList>
            <person name="Xu L."/>
        </authorList>
    </citation>
    <scope>NUCLEOTIDE SEQUENCE [LARGE SCALE GENOMIC DNA]</scope>
    <source>
        <strain evidence="1 2">LG-4</strain>
    </source>
</reference>
<organism evidence="1 2">
    <name type="scientific">Ruixingdingia sedimenti</name>
    <dbReference type="NCBI Taxonomy" id="3073604"/>
    <lineage>
        <taxon>Bacteria</taxon>
        <taxon>Pseudomonadati</taxon>
        <taxon>Pseudomonadota</taxon>
        <taxon>Alphaproteobacteria</taxon>
        <taxon>Rhodobacterales</taxon>
        <taxon>Paracoccaceae</taxon>
        <taxon>Ruixingdingia</taxon>
    </lineage>
</organism>
<accession>A0ABU1FG14</accession>